<reference evidence="1 2" key="1">
    <citation type="submission" date="2018-02" db="EMBL/GenBank/DDBJ databases">
        <title>Draft Genome of Achromobacter spanius stain 6.</title>
        <authorList>
            <person name="Gunasekera T.S."/>
            <person name="Radwan O."/>
            <person name="Ruiz O.N."/>
        </authorList>
    </citation>
    <scope>NUCLEOTIDE SEQUENCE [LARGE SCALE GENOMIC DNA]</scope>
    <source>
        <strain evidence="1 2">6</strain>
    </source>
</reference>
<organism evidence="1 2">
    <name type="scientific">Achromobacter spanius</name>
    <dbReference type="NCBI Taxonomy" id="217203"/>
    <lineage>
        <taxon>Bacteria</taxon>
        <taxon>Pseudomonadati</taxon>
        <taxon>Pseudomonadota</taxon>
        <taxon>Betaproteobacteria</taxon>
        <taxon>Burkholderiales</taxon>
        <taxon>Alcaligenaceae</taxon>
        <taxon>Achromobacter</taxon>
    </lineage>
</organism>
<dbReference type="AlphaFoldDB" id="A0A2S5GZ51"/>
<dbReference type="Proteomes" id="UP000239990">
    <property type="component" value="Unassembled WGS sequence"/>
</dbReference>
<proteinExistence type="predicted"/>
<name>A0A2S5GZ51_9BURK</name>
<dbReference type="OrthoDB" id="7991726at2"/>
<protein>
    <submittedName>
        <fullName evidence="1">Uncharacterized protein</fullName>
    </submittedName>
</protein>
<evidence type="ECO:0000313" key="1">
    <source>
        <dbReference type="EMBL" id="PPA78093.1"/>
    </source>
</evidence>
<accession>A0A2S5GZ51</accession>
<dbReference type="EMBL" id="PREU01000001">
    <property type="protein sequence ID" value="PPA78093.1"/>
    <property type="molecule type" value="Genomic_DNA"/>
</dbReference>
<evidence type="ECO:0000313" key="2">
    <source>
        <dbReference type="Proteomes" id="UP000239990"/>
    </source>
</evidence>
<comment type="caution">
    <text evidence="1">The sequence shown here is derived from an EMBL/GenBank/DDBJ whole genome shotgun (WGS) entry which is preliminary data.</text>
</comment>
<gene>
    <name evidence="1" type="ORF">C4E15_02060</name>
</gene>
<sequence length="64" mass="6863">MSKFATKLSVGFCIADPITGVRMLDGADERFAGRTVTLRAEPYLPQGACRSGTGCRHRTATDSN</sequence>